<comment type="caution">
    <text evidence="1">The sequence shown here is derived from an EMBL/GenBank/DDBJ whole genome shotgun (WGS) entry which is preliminary data.</text>
</comment>
<evidence type="ECO:0000313" key="1">
    <source>
        <dbReference type="EMBL" id="KJY59672.1"/>
    </source>
</evidence>
<dbReference type="HOGENOM" id="CLU_2012252_0_0_9"/>
<dbReference type="EMBL" id="JXLG01000016">
    <property type="protein sequence ID" value="KJY59672.1"/>
    <property type="molecule type" value="Genomic_DNA"/>
</dbReference>
<dbReference type="AlphaFoldDB" id="A0A0F4LLF4"/>
<geneLocation type="plasmid" evidence="1">
    <name>pHma11p1</name>
</geneLocation>
<name>A0A0F4LLF4_9LACO</name>
<organism evidence="1 2">
    <name type="scientific">Lactobacillus apis</name>
    <dbReference type="NCBI Taxonomy" id="303541"/>
    <lineage>
        <taxon>Bacteria</taxon>
        <taxon>Bacillati</taxon>
        <taxon>Bacillota</taxon>
        <taxon>Bacilli</taxon>
        <taxon>Lactobacillales</taxon>
        <taxon>Lactobacillaceae</taxon>
        <taxon>Lactobacillus</taxon>
    </lineage>
</organism>
<accession>A0A0F4LLF4</accession>
<sequence>MIMTKTVENIFNFTEEDDIEIRETRTLDKWIINLAQFLKTEKAQLFKLYGLKGNDKLKNNRKFSDMVDDQIYEVYKNAFPEELLQEHNLTIARDDFEAVMYLDPELVTRGLISDEEYVKCFSF</sequence>
<keyword evidence="2" id="KW-1185">Reference proteome</keyword>
<proteinExistence type="predicted"/>
<protein>
    <submittedName>
        <fullName evidence="1">Uncharacterized protein</fullName>
    </submittedName>
</protein>
<reference evidence="1 2" key="1">
    <citation type="submission" date="2015-01" db="EMBL/GenBank/DDBJ databases">
        <title>Comparative genomics of the lactic acid bacteria isolated from the honey bee gut.</title>
        <authorList>
            <person name="Ellegaard K.M."/>
            <person name="Tamarit D."/>
            <person name="Javelind E."/>
            <person name="Olofsson T."/>
            <person name="Andersson S.G."/>
            <person name="Vasquez A."/>
        </authorList>
    </citation>
    <scope>NUCLEOTIDE SEQUENCE [LARGE SCALE GENOMIC DNA]</scope>
    <source>
        <strain evidence="1 2">Hma11</strain>
        <plasmid evidence="1">pHma11p1</plasmid>
    </source>
</reference>
<dbReference type="PATRIC" id="fig|303541.3.peg.78"/>
<keyword evidence="1" id="KW-0614">Plasmid</keyword>
<evidence type="ECO:0000313" key="2">
    <source>
        <dbReference type="Proteomes" id="UP000033682"/>
    </source>
</evidence>
<dbReference type="Proteomes" id="UP000033682">
    <property type="component" value="Plasmid pHma11p1"/>
</dbReference>
<gene>
    <name evidence="1" type="ORF">JF72_15050</name>
</gene>